<dbReference type="InterPro" id="IPR002838">
    <property type="entry name" value="AIM24"/>
</dbReference>
<dbReference type="Gene3D" id="3.60.160.10">
    <property type="entry name" value="Mitochondrial biogenesis AIM24"/>
    <property type="match status" value="1"/>
</dbReference>
<dbReference type="AlphaFoldDB" id="A0A6L8UVQ6"/>
<dbReference type="PANTHER" id="PTHR38074:SF1">
    <property type="entry name" value="ALTERED INHERITANCE OF MITOCHONDRIA PROTEIN 24, MITOCHONDRIAL"/>
    <property type="match status" value="1"/>
</dbReference>
<keyword evidence="2" id="KW-1185">Reference proteome</keyword>
<name>A0A6L8UVQ6_9BACL</name>
<dbReference type="InterPro" id="IPR016031">
    <property type="entry name" value="Trp_RNA-bd_attenuator-like_dom"/>
</dbReference>
<dbReference type="Proteomes" id="UP000481087">
    <property type="component" value="Unassembled WGS sequence"/>
</dbReference>
<accession>A0A6L8UVQ6</accession>
<dbReference type="EMBL" id="WTUZ01000010">
    <property type="protein sequence ID" value="MZQ81210.1"/>
    <property type="molecule type" value="Genomic_DNA"/>
</dbReference>
<dbReference type="PANTHER" id="PTHR38074">
    <property type="entry name" value="ALTERED INHERITANCE OF MITOCHONDRIA PROTEIN 24, MITOCHONDRIAL"/>
    <property type="match status" value="1"/>
</dbReference>
<dbReference type="Pfam" id="PF01987">
    <property type="entry name" value="AIM24"/>
    <property type="match status" value="1"/>
</dbReference>
<protein>
    <submittedName>
        <fullName evidence="1">AIM24 family protein</fullName>
    </submittedName>
</protein>
<organism evidence="1 2">
    <name type="scientific">Paenibacillus silvestris</name>
    <dbReference type="NCBI Taxonomy" id="2606219"/>
    <lineage>
        <taxon>Bacteria</taxon>
        <taxon>Bacillati</taxon>
        <taxon>Bacillota</taxon>
        <taxon>Bacilli</taxon>
        <taxon>Bacillales</taxon>
        <taxon>Paenibacillaceae</taxon>
        <taxon>Paenibacillus</taxon>
    </lineage>
</organism>
<reference evidence="1 2" key="1">
    <citation type="submission" date="2019-12" db="EMBL/GenBank/DDBJ databases">
        <title>Paenibacillus sp. nov. sp. isolated from soil.</title>
        <authorList>
            <person name="Kim J."/>
            <person name="Jeong S.E."/>
            <person name="Jung H.S."/>
            <person name="Jeon C.O."/>
        </authorList>
    </citation>
    <scope>NUCLEOTIDE SEQUENCE [LARGE SCALE GENOMIC DNA]</scope>
    <source>
        <strain evidence="1 2">5J-6</strain>
    </source>
</reference>
<evidence type="ECO:0000313" key="1">
    <source>
        <dbReference type="EMBL" id="MZQ81210.1"/>
    </source>
</evidence>
<proteinExistence type="predicted"/>
<dbReference type="InterPro" id="IPR036983">
    <property type="entry name" value="AIM24_sf"/>
</dbReference>
<dbReference type="RefSeq" id="WP_161405517.1">
    <property type="nucleotide sequence ID" value="NZ_WTUZ01000010.1"/>
</dbReference>
<dbReference type="SUPFAM" id="SSF51219">
    <property type="entry name" value="TRAP-like"/>
    <property type="match status" value="1"/>
</dbReference>
<evidence type="ECO:0000313" key="2">
    <source>
        <dbReference type="Proteomes" id="UP000481087"/>
    </source>
</evidence>
<gene>
    <name evidence="1" type="ORF">GQF01_03620</name>
</gene>
<comment type="caution">
    <text evidence="1">The sequence shown here is derived from an EMBL/GenBank/DDBJ whole genome shotgun (WGS) entry which is preliminary data.</text>
</comment>
<sequence length="254" mass="27394">MAFTISNLTDNSNVVIKEKLGPFSVLEYKQDLSSTTIADAQANFYMTKSNMKKRQVMVELNGEIMMSAGAMQYYVGNIEMTSGVKGAGGLLRNLVSGAVSGESAIKPLYKGQGTIMMEPTYKYLWLIDVDNDHIVLDDGLFLACETSLQTQVVSRKNLSSAALGGEGLFNLSARGKGVLVVEAPIPSEEAVIVELKNDVLRVDGNFAMMWSHSLDFTVERSGKSLLGSAASGEGLVNVYRGTGLIWLAPLSAYK</sequence>